<evidence type="ECO:0000259" key="2">
    <source>
        <dbReference type="Pfam" id="PF01757"/>
    </source>
</evidence>
<dbReference type="OrthoDB" id="9767863at2"/>
<keyword evidence="1" id="KW-0472">Membrane</keyword>
<feature type="transmembrane region" description="Helical" evidence="1">
    <location>
        <begin position="12"/>
        <end position="32"/>
    </location>
</feature>
<keyword evidence="1" id="KW-0812">Transmembrane</keyword>
<feature type="transmembrane region" description="Helical" evidence="1">
    <location>
        <begin position="237"/>
        <end position="260"/>
    </location>
</feature>
<name>A0A1T4SR61_9BACT</name>
<feature type="transmembrane region" description="Helical" evidence="1">
    <location>
        <begin position="162"/>
        <end position="181"/>
    </location>
</feature>
<dbReference type="GO" id="GO:0016747">
    <property type="term" value="F:acyltransferase activity, transferring groups other than amino-acyl groups"/>
    <property type="evidence" value="ECO:0007669"/>
    <property type="project" value="InterPro"/>
</dbReference>
<organism evidence="3 4">
    <name type="scientific">Chitinophaga eiseniae</name>
    <dbReference type="NCBI Taxonomy" id="634771"/>
    <lineage>
        <taxon>Bacteria</taxon>
        <taxon>Pseudomonadati</taxon>
        <taxon>Bacteroidota</taxon>
        <taxon>Chitinophagia</taxon>
        <taxon>Chitinophagales</taxon>
        <taxon>Chitinophagaceae</taxon>
        <taxon>Chitinophaga</taxon>
    </lineage>
</organism>
<dbReference type="InterPro" id="IPR002656">
    <property type="entry name" value="Acyl_transf_3_dom"/>
</dbReference>
<dbReference type="PANTHER" id="PTHR23028">
    <property type="entry name" value="ACETYLTRANSFERASE"/>
    <property type="match status" value="1"/>
</dbReference>
<feature type="transmembrane region" description="Helical" evidence="1">
    <location>
        <begin position="106"/>
        <end position="125"/>
    </location>
</feature>
<feature type="transmembrane region" description="Helical" evidence="1">
    <location>
        <begin position="52"/>
        <end position="85"/>
    </location>
</feature>
<dbReference type="Proteomes" id="UP000190367">
    <property type="component" value="Unassembled WGS sequence"/>
</dbReference>
<feature type="domain" description="Acyltransferase 3" evidence="2">
    <location>
        <begin position="14"/>
        <end position="377"/>
    </location>
</feature>
<dbReference type="STRING" id="634771.SAMN04488128_103346"/>
<protein>
    <submittedName>
        <fullName evidence="3">Peptidoglycan/LPS O-acetylase OafA/YrhL, contains acyltransferase and SGNH-hydrolase domains</fullName>
    </submittedName>
</protein>
<dbReference type="PANTHER" id="PTHR23028:SF53">
    <property type="entry name" value="ACYL_TRANSF_3 DOMAIN-CONTAINING PROTEIN"/>
    <property type="match status" value="1"/>
</dbReference>
<keyword evidence="3" id="KW-0808">Transferase</keyword>
<evidence type="ECO:0000256" key="1">
    <source>
        <dbReference type="SAM" id="Phobius"/>
    </source>
</evidence>
<gene>
    <name evidence="3" type="ORF">SAMN04488128_103346</name>
</gene>
<dbReference type="EMBL" id="FUWZ01000003">
    <property type="protein sequence ID" value="SKA30770.1"/>
    <property type="molecule type" value="Genomic_DNA"/>
</dbReference>
<feature type="transmembrane region" description="Helical" evidence="1">
    <location>
        <begin position="293"/>
        <end position="317"/>
    </location>
</feature>
<keyword evidence="4" id="KW-1185">Reference proteome</keyword>
<accession>A0A1T4SR61</accession>
<evidence type="ECO:0000313" key="4">
    <source>
        <dbReference type="Proteomes" id="UP000190367"/>
    </source>
</evidence>
<keyword evidence="3" id="KW-0378">Hydrolase</keyword>
<feature type="transmembrane region" description="Helical" evidence="1">
    <location>
        <begin position="361"/>
        <end position="380"/>
    </location>
</feature>
<dbReference type="RefSeq" id="WP_078670709.1">
    <property type="nucleotide sequence ID" value="NZ_FUWZ01000003.1"/>
</dbReference>
<dbReference type="GO" id="GO:0016020">
    <property type="term" value="C:membrane"/>
    <property type="evidence" value="ECO:0007669"/>
    <property type="project" value="TreeGrafter"/>
</dbReference>
<dbReference type="InterPro" id="IPR050879">
    <property type="entry name" value="Acyltransferase_3"/>
</dbReference>
<feature type="transmembrane region" description="Helical" evidence="1">
    <location>
        <begin position="190"/>
        <end position="207"/>
    </location>
</feature>
<dbReference type="GO" id="GO:0016787">
    <property type="term" value="F:hydrolase activity"/>
    <property type="evidence" value="ECO:0007669"/>
    <property type="project" value="UniProtKB-KW"/>
</dbReference>
<keyword evidence="1" id="KW-1133">Transmembrane helix</keyword>
<feature type="transmembrane region" description="Helical" evidence="1">
    <location>
        <begin position="213"/>
        <end position="230"/>
    </location>
</feature>
<proteinExistence type="predicted"/>
<dbReference type="Pfam" id="PF01757">
    <property type="entry name" value="Acyl_transf_3"/>
    <property type="match status" value="1"/>
</dbReference>
<sequence>MAKTRPPVVPAYFHSLDAFRGIAAVIVVLFHWQMFFYPNDVFTLGGELNTELPFYSALSLFYTHGMVSVDIFFQLSGFIFFWLYADSVATGKTDFRKFWVYRISRLYPLHVATLIGVAILQPVVLQRLGHYFVIQYNDAYHFFLNLLFVQNWGLEVGPSFNAPSWSVSVEMFLYLLFFLLCRKRWHTNKALLLLMIPAGAVMQHYGFLIGKGVFSFFLGALLYYIYNYVLRQRNIRTYFRVISVVTVILWTVVIMSYYFFPFFEQAWYSHIGRIRPGLSAEQSANAYGVVRNLLFRVTVAPCTILSLVLLETVIGPWHRRWSVLGNCSYAIYLLHFPLQIATVLVMQLLHLDRRLLLHPPVMIGFISMVVLLSWIVYYYFEQPAQDKIRQATLPRRKGVLAS</sequence>
<evidence type="ECO:0000313" key="3">
    <source>
        <dbReference type="EMBL" id="SKA30770.1"/>
    </source>
</evidence>
<dbReference type="AlphaFoldDB" id="A0A1T4SR61"/>
<reference evidence="4" key="1">
    <citation type="submission" date="2017-02" db="EMBL/GenBank/DDBJ databases">
        <authorList>
            <person name="Varghese N."/>
            <person name="Submissions S."/>
        </authorList>
    </citation>
    <scope>NUCLEOTIDE SEQUENCE [LARGE SCALE GENOMIC DNA]</scope>
    <source>
        <strain evidence="4">DSM 22224</strain>
    </source>
</reference>
<feature type="transmembrane region" description="Helical" evidence="1">
    <location>
        <begin position="329"/>
        <end position="349"/>
    </location>
</feature>
<dbReference type="GO" id="GO:0000271">
    <property type="term" value="P:polysaccharide biosynthetic process"/>
    <property type="evidence" value="ECO:0007669"/>
    <property type="project" value="TreeGrafter"/>
</dbReference>
<keyword evidence="3" id="KW-0012">Acyltransferase</keyword>